<dbReference type="EMBL" id="JAWDJW010006464">
    <property type="protein sequence ID" value="KAK3064629.1"/>
    <property type="molecule type" value="Genomic_DNA"/>
</dbReference>
<comment type="caution">
    <text evidence="1">The sequence shown here is derived from an EMBL/GenBank/DDBJ whole genome shotgun (WGS) entry which is preliminary data.</text>
</comment>
<organism evidence="1 2">
    <name type="scientific">Coniosporium uncinatum</name>
    <dbReference type="NCBI Taxonomy" id="93489"/>
    <lineage>
        <taxon>Eukaryota</taxon>
        <taxon>Fungi</taxon>
        <taxon>Dikarya</taxon>
        <taxon>Ascomycota</taxon>
        <taxon>Pezizomycotina</taxon>
        <taxon>Dothideomycetes</taxon>
        <taxon>Dothideomycetes incertae sedis</taxon>
        <taxon>Coniosporium</taxon>
    </lineage>
</organism>
<proteinExistence type="predicted"/>
<gene>
    <name evidence="1" type="ORF">LTS18_005496</name>
</gene>
<protein>
    <submittedName>
        <fullName evidence="1">Uncharacterized protein</fullName>
    </submittedName>
</protein>
<dbReference type="Proteomes" id="UP001186974">
    <property type="component" value="Unassembled WGS sequence"/>
</dbReference>
<evidence type="ECO:0000313" key="1">
    <source>
        <dbReference type="EMBL" id="KAK3064629.1"/>
    </source>
</evidence>
<evidence type="ECO:0000313" key="2">
    <source>
        <dbReference type="Proteomes" id="UP001186974"/>
    </source>
</evidence>
<reference evidence="1" key="1">
    <citation type="submission" date="2024-09" db="EMBL/GenBank/DDBJ databases">
        <title>Black Yeasts Isolated from many extreme environments.</title>
        <authorList>
            <person name="Coleine C."/>
            <person name="Stajich J.E."/>
            <person name="Selbmann L."/>
        </authorList>
    </citation>
    <scope>NUCLEOTIDE SEQUENCE</scope>
    <source>
        <strain evidence="1">CCFEE 5737</strain>
    </source>
</reference>
<accession>A0ACC3DBD2</accession>
<keyword evidence="2" id="KW-1185">Reference proteome</keyword>
<name>A0ACC3DBD2_9PEZI</name>
<sequence length="216" mass="23830">MASFCNHLRSTLRTITSALKSPFRHHLRAQSSASITPTPFDRYIQARASAIPGEDLQTSRSSSPRSKPSRRPPTWLPDDYALSRLGAPDPEELIAEEGPPDRVVDGYVCVHRGVPISANGTLLSRWPMLLKHPDSGVDVTSVGGEAVGMSRSTDDPAEYQNLKLIGVFYRRFWRMDEVIEELLGKLEEIEEGYLGKVQLVEGGRVGGVRGMGVEML</sequence>